<dbReference type="HAMAP" id="MF_00583_A">
    <property type="entry name" value="RibP_PPkinase_A"/>
    <property type="match status" value="1"/>
</dbReference>
<feature type="binding site" evidence="10">
    <location>
        <begin position="89"/>
        <end position="90"/>
    </location>
    <ligand>
        <name>ATP</name>
        <dbReference type="ChEBI" id="CHEBI:30616"/>
    </ligand>
</feature>
<dbReference type="FunFam" id="3.40.50.2020:FF:000014">
    <property type="entry name" value="Ribose-phosphate pyrophosphokinase 1"/>
    <property type="match status" value="1"/>
</dbReference>
<dbReference type="PANTHER" id="PTHR10210:SF32">
    <property type="entry name" value="RIBOSE-PHOSPHATE PYROPHOSPHOKINASE 2"/>
    <property type="match status" value="1"/>
</dbReference>
<dbReference type="GeneID" id="36510967"/>
<dbReference type="Pfam" id="PF13793">
    <property type="entry name" value="Pribosyltran_N"/>
    <property type="match status" value="1"/>
</dbReference>
<evidence type="ECO:0000256" key="5">
    <source>
        <dbReference type="ARBA" id="ARBA00022741"/>
    </source>
</evidence>
<feature type="binding site" evidence="10">
    <location>
        <position position="160"/>
    </location>
    <ligand>
        <name>Mg(2+)</name>
        <dbReference type="ChEBI" id="CHEBI:18420"/>
        <label>2</label>
    </ligand>
</feature>
<feature type="binding site" evidence="10">
    <location>
        <position position="122"/>
    </location>
    <ligand>
        <name>Mg(2+)</name>
        <dbReference type="ChEBI" id="CHEBI:18420"/>
        <label>1</label>
    </ligand>
</feature>
<dbReference type="UniPathway" id="UPA00087">
    <property type="reaction ID" value="UER00172"/>
</dbReference>
<dbReference type="SUPFAM" id="SSF53271">
    <property type="entry name" value="PRTase-like"/>
    <property type="match status" value="1"/>
</dbReference>
<dbReference type="InterPro" id="IPR000836">
    <property type="entry name" value="PRTase_dom"/>
</dbReference>
<dbReference type="PANTHER" id="PTHR10210">
    <property type="entry name" value="RIBOSE-PHOSPHATE DIPHOSPHOKINASE FAMILY MEMBER"/>
    <property type="match status" value="1"/>
</dbReference>
<evidence type="ECO:0000259" key="11">
    <source>
        <dbReference type="Pfam" id="PF00156"/>
    </source>
</evidence>
<organism evidence="13 14">
    <name type="scientific">Halococcoides cellulosivorans</name>
    <dbReference type="NCBI Taxonomy" id="1679096"/>
    <lineage>
        <taxon>Archaea</taxon>
        <taxon>Methanobacteriati</taxon>
        <taxon>Methanobacteriota</taxon>
        <taxon>Stenosarchaea group</taxon>
        <taxon>Halobacteria</taxon>
        <taxon>Halobacteriales</taxon>
        <taxon>Haloarculaceae</taxon>
        <taxon>Halococcoides</taxon>
    </lineage>
</organism>
<comment type="function">
    <text evidence="10">Involved in the biosynthesis of the central metabolite phospho-alpha-D-ribosyl-1-pyrophosphate (PRPP) via the transfer of pyrophosphoryl group from ATP to 1-hydroxyl of ribose-5-phosphate (Rib-5-P).</text>
</comment>
<feature type="active site" evidence="10">
    <location>
        <position position="184"/>
    </location>
</feature>
<feature type="binding site" evidence="10">
    <location>
        <position position="211"/>
    </location>
    <ligand>
        <name>D-ribose 5-phosphate</name>
        <dbReference type="ChEBI" id="CHEBI:78346"/>
    </ligand>
</feature>
<dbReference type="SMART" id="SM01400">
    <property type="entry name" value="Pribosyltran_N"/>
    <property type="match status" value="1"/>
</dbReference>
<keyword evidence="5 10" id="KW-0547">Nucleotide-binding</keyword>
<keyword evidence="7 10" id="KW-0067">ATP-binding</keyword>
<dbReference type="GO" id="GO:0005524">
    <property type="term" value="F:ATP binding"/>
    <property type="evidence" value="ECO:0007669"/>
    <property type="project" value="UniProtKB-KW"/>
</dbReference>
<feature type="binding site" evidence="10">
    <location>
        <position position="186"/>
    </location>
    <ligand>
        <name>D-ribose 5-phosphate</name>
        <dbReference type="ChEBI" id="CHEBI:78346"/>
    </ligand>
</feature>
<dbReference type="GO" id="GO:0002189">
    <property type="term" value="C:ribose phosphate diphosphokinase complex"/>
    <property type="evidence" value="ECO:0007669"/>
    <property type="project" value="TreeGrafter"/>
</dbReference>
<comment type="cofactor">
    <cofactor evidence="10">
        <name>Mg(2+)</name>
        <dbReference type="ChEBI" id="CHEBI:18420"/>
    </cofactor>
    <text evidence="10">Binds 2 Mg(2+) ions per subunit.</text>
</comment>
<dbReference type="Proteomes" id="UP000244727">
    <property type="component" value="Chromosome"/>
</dbReference>
<keyword evidence="4 10" id="KW-0545">Nucleotide biosynthesis</keyword>
<feature type="domain" description="Phosphoribosyltransferase" evidence="11">
    <location>
        <begin position="136"/>
        <end position="252"/>
    </location>
</feature>
<dbReference type="NCBIfam" id="TIGR01251">
    <property type="entry name" value="ribP_PPkin"/>
    <property type="match status" value="1"/>
</dbReference>
<dbReference type="GO" id="GO:0004749">
    <property type="term" value="F:ribose phosphate diphosphokinase activity"/>
    <property type="evidence" value="ECO:0007669"/>
    <property type="project" value="UniProtKB-UniRule"/>
</dbReference>
<evidence type="ECO:0000256" key="1">
    <source>
        <dbReference type="ARBA" id="ARBA00022490"/>
    </source>
</evidence>
<keyword evidence="1 10" id="KW-0963">Cytoplasm</keyword>
<dbReference type="Pfam" id="PF00156">
    <property type="entry name" value="Pribosyltran"/>
    <property type="match status" value="1"/>
</dbReference>
<evidence type="ECO:0000256" key="7">
    <source>
        <dbReference type="ARBA" id="ARBA00022840"/>
    </source>
</evidence>
<dbReference type="InterPro" id="IPR005946">
    <property type="entry name" value="Rib-P_diPkinase"/>
</dbReference>
<feature type="binding site" evidence="10">
    <location>
        <begin position="33"/>
        <end position="35"/>
    </location>
    <ligand>
        <name>ATP</name>
        <dbReference type="ChEBI" id="CHEBI:30616"/>
    </ligand>
</feature>
<dbReference type="RefSeq" id="WP_108380698.1">
    <property type="nucleotide sequence ID" value="NZ_CP028858.1"/>
</dbReference>
<evidence type="ECO:0000256" key="4">
    <source>
        <dbReference type="ARBA" id="ARBA00022727"/>
    </source>
</evidence>
<evidence type="ECO:0000259" key="12">
    <source>
        <dbReference type="Pfam" id="PF13793"/>
    </source>
</evidence>
<keyword evidence="6 10" id="KW-0418">Kinase</keyword>
<accession>A0A2R4WXQ9</accession>
<comment type="catalytic activity">
    <reaction evidence="9 10">
        <text>D-ribose 5-phosphate + ATP = 5-phospho-alpha-D-ribose 1-diphosphate + AMP + H(+)</text>
        <dbReference type="Rhea" id="RHEA:15609"/>
        <dbReference type="ChEBI" id="CHEBI:15378"/>
        <dbReference type="ChEBI" id="CHEBI:30616"/>
        <dbReference type="ChEBI" id="CHEBI:58017"/>
        <dbReference type="ChEBI" id="CHEBI:78346"/>
        <dbReference type="ChEBI" id="CHEBI:456215"/>
        <dbReference type="EC" id="2.7.6.1"/>
    </reaction>
</comment>
<evidence type="ECO:0000313" key="14">
    <source>
        <dbReference type="Proteomes" id="UP000244727"/>
    </source>
</evidence>
<dbReference type="EC" id="2.7.6.1" evidence="10"/>
<gene>
    <name evidence="10" type="primary">prs</name>
    <name evidence="13" type="ORF">HARCEL1_00630</name>
</gene>
<evidence type="ECO:0000256" key="10">
    <source>
        <dbReference type="HAMAP-Rule" id="MF_00583"/>
    </source>
</evidence>
<dbReference type="KEGG" id="harc:HARCEL1_00630"/>
<dbReference type="CDD" id="cd06223">
    <property type="entry name" value="PRTases_typeI"/>
    <property type="match status" value="1"/>
</dbReference>
<dbReference type="Gene3D" id="3.40.50.2020">
    <property type="match status" value="2"/>
</dbReference>
<dbReference type="InterPro" id="IPR037514">
    <property type="entry name" value="Rib-P_diPkinase_arc"/>
</dbReference>
<sequence>MIFSASSSQALAAALADATAHDLGAVTVERFADGERMARIHDDPGAHAVVVAATTSDAAHVECLQLQDAVREAGADSVTTVLPYMGYARQDDAFRSGEPVSARAMARAIATGTDRVVLVNPHEKSVVEYFDVPVAVVDASDRLAAGLPDDLADPLVIAPDEGATALADGLQNAIDGGATDYFEKTRNRETGAVTVEPSDADVAGRDVVLVDDIVATGSTMSEAIAALADRGARRVFVTCVHPVLAGSARERLERAGTDRIVGTDTIDRSVSRVSAAPAVATAIDPPE</sequence>
<comment type="similarity">
    <text evidence="10">Belongs to the ribose-phosphate pyrophosphokinase family. Class III (archaeal) subfamily.</text>
</comment>
<feature type="domain" description="Ribose-phosphate pyrophosphokinase N-terminal" evidence="12">
    <location>
        <begin position="1"/>
        <end position="110"/>
    </location>
</feature>
<comment type="subcellular location">
    <subcellularLocation>
        <location evidence="10">Cytoplasm</location>
    </subcellularLocation>
</comment>
<comment type="caution">
    <text evidence="10">Lacks conserved residue(s) required for the propagation of feature annotation.</text>
</comment>
<keyword evidence="3 10" id="KW-0479">Metal-binding</keyword>
<evidence type="ECO:0000256" key="6">
    <source>
        <dbReference type="ARBA" id="ARBA00022777"/>
    </source>
</evidence>
<proteinExistence type="inferred from homology"/>
<evidence type="ECO:0000313" key="13">
    <source>
        <dbReference type="EMBL" id="AWB26329.1"/>
    </source>
</evidence>
<keyword evidence="8 10" id="KW-0460">Magnesium</keyword>
<evidence type="ECO:0000256" key="2">
    <source>
        <dbReference type="ARBA" id="ARBA00022679"/>
    </source>
</evidence>
<dbReference type="AlphaFoldDB" id="A0A2R4WXQ9"/>
<dbReference type="EMBL" id="CP028858">
    <property type="protein sequence ID" value="AWB26329.1"/>
    <property type="molecule type" value="Genomic_DNA"/>
</dbReference>
<dbReference type="InterPro" id="IPR029057">
    <property type="entry name" value="PRTase-like"/>
</dbReference>
<name>A0A2R4WXQ9_9EURY</name>
<dbReference type="GO" id="GO:0006015">
    <property type="term" value="P:5-phosphoribose 1-diphosphate biosynthetic process"/>
    <property type="evidence" value="ECO:0007669"/>
    <property type="project" value="UniProtKB-UniRule"/>
</dbReference>
<comment type="pathway">
    <text evidence="10">Metabolic intermediate biosynthesis; 5-phospho-alpha-D-ribose 1-diphosphate biosynthesis; 5-phospho-alpha-D-ribose 1-diphosphate from D-ribose 5-phosphate (route I): step 1/1.</text>
</comment>
<reference evidence="13 14" key="1">
    <citation type="submission" date="2018-04" db="EMBL/GenBank/DDBJ databases">
        <title>Halococcoides cellulosivorans gen. nov., sp. nov., an extremely halophilic cellulose-utilizing haloarchaeon from hypersaline lakes.</title>
        <authorList>
            <person name="Sorokin D.Y."/>
            <person name="Toshchakov S.V."/>
            <person name="Samarov N.I."/>
            <person name="Korzhenkov A."/>
            <person name="Kublanov I.V."/>
        </authorList>
    </citation>
    <scope>NUCLEOTIDE SEQUENCE [LARGE SCALE GENOMIC DNA]</scope>
    <source>
        <strain evidence="13 14">HArcel1</strain>
    </source>
</reference>
<dbReference type="InterPro" id="IPR029099">
    <property type="entry name" value="Pribosyltran_N"/>
</dbReference>
<evidence type="ECO:0000256" key="8">
    <source>
        <dbReference type="ARBA" id="ARBA00022842"/>
    </source>
</evidence>
<dbReference type="GO" id="GO:0005737">
    <property type="term" value="C:cytoplasm"/>
    <property type="evidence" value="ECO:0007669"/>
    <property type="project" value="UniProtKB-SubCell"/>
</dbReference>
<keyword evidence="2 10" id="KW-0808">Transferase</keyword>
<dbReference type="GO" id="GO:0016301">
    <property type="term" value="F:kinase activity"/>
    <property type="evidence" value="ECO:0007669"/>
    <property type="project" value="UniProtKB-KW"/>
</dbReference>
<keyword evidence="14" id="KW-1185">Reference proteome</keyword>
<dbReference type="GO" id="GO:0006164">
    <property type="term" value="P:purine nucleotide biosynthetic process"/>
    <property type="evidence" value="ECO:0007669"/>
    <property type="project" value="TreeGrafter"/>
</dbReference>
<dbReference type="GO" id="GO:0000287">
    <property type="term" value="F:magnesium ion binding"/>
    <property type="evidence" value="ECO:0007669"/>
    <property type="project" value="UniProtKB-UniRule"/>
</dbReference>
<evidence type="ECO:0000256" key="9">
    <source>
        <dbReference type="ARBA" id="ARBA00049535"/>
    </source>
</evidence>
<evidence type="ECO:0000256" key="3">
    <source>
        <dbReference type="ARBA" id="ARBA00022723"/>
    </source>
</evidence>
<protein>
    <recommendedName>
        <fullName evidence="10">Ribose-phosphate pyrophosphokinase</fullName>
        <shortName evidence="10">RPPK</shortName>
        <ecNumber evidence="10">2.7.6.1</ecNumber>
    </recommendedName>
    <alternativeName>
        <fullName evidence="10">5-phospho-D-ribosyl alpha-1-diphosphate synthase</fullName>
    </alternativeName>
    <alternativeName>
        <fullName evidence="10">Phosphoribosyl diphosphate synthase</fullName>
    </alternativeName>
    <alternativeName>
        <fullName evidence="10">Phosphoribosyl pyrophosphate synthase</fullName>
        <shortName evidence="10">P-Rib-PP synthase</shortName>
        <shortName evidence="10">PRPP synthase</shortName>
        <shortName evidence="10">PRPPase</shortName>
    </alternativeName>
</protein>